<keyword evidence="1" id="KW-1133">Transmembrane helix</keyword>
<gene>
    <name evidence="2" type="ORF">FV139_00295</name>
</gene>
<sequence>MAHSMQGFDRAEPSTGESLPITVSLSTSRGKALTGIIGAVMIAGASVYFFTAEEMATVFDRQPQYRLLAFAILGIFLLRFVWWGTRSFGRSAEATIDEDTIHYCEGRKRWSEPLANYEAIRWRQEHLINQSENTQSSSATTYQIIEAEHRDPARSLLIFRDISPEPNTRATFERLARATGLPAVDARKVTEVVREAGDLDKSIKELAAEGKIDTAWDNEARPARFGLSREGEGDAQVMTLTLPPPIPLLAWRLMQAVCAALVIVGLVQFSILLIICSALPIWGLEYARKRDLEHPRTLRITRSELTYSEPARTSGGFTMKLPDIEELQVMRVAIGKAEGNRAFVDFINRTFSSRQLVLVTDQEEQSISGLQADELRWLEKFLRAAVANA</sequence>
<reference evidence="2 3" key="1">
    <citation type="submission" date="2019-08" db="EMBL/GenBank/DDBJ databases">
        <title>Parahaliea maris sp. nov., isolated from the surface seawater.</title>
        <authorList>
            <person name="Liu Y."/>
        </authorList>
    </citation>
    <scope>NUCLEOTIDE SEQUENCE [LARGE SCALE GENOMIC DNA]</scope>
    <source>
        <strain evidence="2 3">HSLHS9</strain>
    </source>
</reference>
<dbReference type="AlphaFoldDB" id="A0A5C9A5C8"/>
<dbReference type="EMBL" id="VRZA01000001">
    <property type="protein sequence ID" value="TXS95988.1"/>
    <property type="molecule type" value="Genomic_DNA"/>
</dbReference>
<feature type="transmembrane region" description="Helical" evidence="1">
    <location>
        <begin position="32"/>
        <end position="51"/>
    </location>
</feature>
<keyword evidence="1" id="KW-0812">Transmembrane</keyword>
<comment type="caution">
    <text evidence="2">The sequence shown here is derived from an EMBL/GenBank/DDBJ whole genome shotgun (WGS) entry which is preliminary data.</text>
</comment>
<dbReference type="Proteomes" id="UP000321039">
    <property type="component" value="Unassembled WGS sequence"/>
</dbReference>
<evidence type="ECO:0000313" key="3">
    <source>
        <dbReference type="Proteomes" id="UP000321039"/>
    </source>
</evidence>
<dbReference type="RefSeq" id="WP_148066258.1">
    <property type="nucleotide sequence ID" value="NZ_VRZA01000001.1"/>
</dbReference>
<keyword evidence="3" id="KW-1185">Reference proteome</keyword>
<feature type="transmembrane region" description="Helical" evidence="1">
    <location>
        <begin position="256"/>
        <end position="282"/>
    </location>
</feature>
<protein>
    <submittedName>
        <fullName evidence="2">Uncharacterized protein</fullName>
    </submittedName>
</protein>
<proteinExistence type="predicted"/>
<keyword evidence="1" id="KW-0472">Membrane</keyword>
<name>A0A5C9A5C8_9GAMM</name>
<organism evidence="2 3">
    <name type="scientific">Parahaliea maris</name>
    <dbReference type="NCBI Taxonomy" id="2716870"/>
    <lineage>
        <taxon>Bacteria</taxon>
        <taxon>Pseudomonadati</taxon>
        <taxon>Pseudomonadota</taxon>
        <taxon>Gammaproteobacteria</taxon>
        <taxon>Cellvibrionales</taxon>
        <taxon>Halieaceae</taxon>
        <taxon>Parahaliea</taxon>
    </lineage>
</organism>
<accession>A0A5C9A5C8</accession>
<evidence type="ECO:0000313" key="2">
    <source>
        <dbReference type="EMBL" id="TXS95988.1"/>
    </source>
</evidence>
<feature type="transmembrane region" description="Helical" evidence="1">
    <location>
        <begin position="63"/>
        <end position="82"/>
    </location>
</feature>
<evidence type="ECO:0000256" key="1">
    <source>
        <dbReference type="SAM" id="Phobius"/>
    </source>
</evidence>